<dbReference type="InterPro" id="IPR012338">
    <property type="entry name" value="Beta-lactam/transpept-like"/>
</dbReference>
<gene>
    <name evidence="2" type="ORF">M409DRAFT_68334</name>
</gene>
<dbReference type="RefSeq" id="XP_033664649.1">
    <property type="nucleotide sequence ID" value="XM_033817790.1"/>
</dbReference>
<dbReference type="EMBL" id="ML993607">
    <property type="protein sequence ID" value="KAF2163760.1"/>
    <property type="molecule type" value="Genomic_DNA"/>
</dbReference>
<dbReference type="Gene3D" id="3.40.710.10">
    <property type="entry name" value="DD-peptidase/beta-lactamase superfamily"/>
    <property type="match status" value="1"/>
</dbReference>
<dbReference type="PANTHER" id="PTHR43283">
    <property type="entry name" value="BETA-LACTAMASE-RELATED"/>
    <property type="match status" value="1"/>
</dbReference>
<dbReference type="GeneID" id="54571062"/>
<organism evidence="2 3">
    <name type="scientific">Zasmidium cellare ATCC 36951</name>
    <dbReference type="NCBI Taxonomy" id="1080233"/>
    <lineage>
        <taxon>Eukaryota</taxon>
        <taxon>Fungi</taxon>
        <taxon>Dikarya</taxon>
        <taxon>Ascomycota</taxon>
        <taxon>Pezizomycotina</taxon>
        <taxon>Dothideomycetes</taxon>
        <taxon>Dothideomycetidae</taxon>
        <taxon>Mycosphaerellales</taxon>
        <taxon>Mycosphaerellaceae</taxon>
        <taxon>Zasmidium</taxon>
    </lineage>
</organism>
<dbReference type="InterPro" id="IPR001466">
    <property type="entry name" value="Beta-lactam-related"/>
</dbReference>
<dbReference type="InterPro" id="IPR050789">
    <property type="entry name" value="Diverse_Enzym_Activities"/>
</dbReference>
<dbReference type="Proteomes" id="UP000799537">
    <property type="component" value="Unassembled WGS sequence"/>
</dbReference>
<keyword evidence="3" id="KW-1185">Reference proteome</keyword>
<dbReference type="SUPFAM" id="SSF56601">
    <property type="entry name" value="beta-lactamase/transpeptidase-like"/>
    <property type="match status" value="1"/>
</dbReference>
<dbReference type="AlphaFoldDB" id="A0A6A6CC18"/>
<dbReference type="Pfam" id="PF00144">
    <property type="entry name" value="Beta-lactamase"/>
    <property type="match status" value="1"/>
</dbReference>
<evidence type="ECO:0000313" key="2">
    <source>
        <dbReference type="EMBL" id="KAF2163760.1"/>
    </source>
</evidence>
<name>A0A6A6CC18_ZASCE</name>
<protein>
    <recommendedName>
        <fullName evidence="1">Beta-lactamase-related domain-containing protein</fullName>
    </recommendedName>
</protein>
<sequence length="378" mass="42021">MNSKAQKAVQQSLDSVTKDPSTGIAGIVLVAVDKNGDQICACPSGKRGLNRDEPMTMDTVFWIASCTKLICTIACMQAVEQGQLRLDDAQQVHYLCPELNQKNVLRDDGTLEDRKRDITLRMLLSHTSGFGYEFFNEKLREYGRPVGYDVFHADIRDVLRMPLVKQPGEGWEYGTGIDWAGIVLERATGVRLNDWIQNNIMEPLGLKAVNIAILAETREDRERLFHSGGAGCFAKPAEYVQILAALLNDGKSPITGERILQGDTVNMMWENQVSDMPDFARQGIPDAKREHTNPTPELYPQEGNPPQGWGLSFMLTQEPGATGRGRNTAWWAGIANLFWWCDREKGVAGMIASQIMPFLDPNILGQWVACESAVYASV</sequence>
<accession>A0A6A6CC18</accession>
<reference evidence="2" key="1">
    <citation type="journal article" date="2020" name="Stud. Mycol.">
        <title>101 Dothideomycetes genomes: a test case for predicting lifestyles and emergence of pathogens.</title>
        <authorList>
            <person name="Haridas S."/>
            <person name="Albert R."/>
            <person name="Binder M."/>
            <person name="Bloem J."/>
            <person name="Labutti K."/>
            <person name="Salamov A."/>
            <person name="Andreopoulos B."/>
            <person name="Baker S."/>
            <person name="Barry K."/>
            <person name="Bills G."/>
            <person name="Bluhm B."/>
            <person name="Cannon C."/>
            <person name="Castanera R."/>
            <person name="Culley D."/>
            <person name="Daum C."/>
            <person name="Ezra D."/>
            <person name="Gonzalez J."/>
            <person name="Henrissat B."/>
            <person name="Kuo A."/>
            <person name="Liang C."/>
            <person name="Lipzen A."/>
            <person name="Lutzoni F."/>
            <person name="Magnuson J."/>
            <person name="Mondo S."/>
            <person name="Nolan M."/>
            <person name="Ohm R."/>
            <person name="Pangilinan J."/>
            <person name="Park H.-J."/>
            <person name="Ramirez L."/>
            <person name="Alfaro M."/>
            <person name="Sun H."/>
            <person name="Tritt A."/>
            <person name="Yoshinaga Y."/>
            <person name="Zwiers L.-H."/>
            <person name="Turgeon B."/>
            <person name="Goodwin S."/>
            <person name="Spatafora J."/>
            <person name="Crous P."/>
            <person name="Grigoriev I."/>
        </authorList>
    </citation>
    <scope>NUCLEOTIDE SEQUENCE</scope>
    <source>
        <strain evidence="2">ATCC 36951</strain>
    </source>
</reference>
<evidence type="ECO:0000313" key="3">
    <source>
        <dbReference type="Proteomes" id="UP000799537"/>
    </source>
</evidence>
<dbReference type="PANTHER" id="PTHR43283:SF3">
    <property type="entry name" value="BETA-LACTAMASE FAMILY PROTEIN (AFU_ORTHOLOGUE AFUA_5G07500)"/>
    <property type="match status" value="1"/>
</dbReference>
<feature type="domain" description="Beta-lactamase-related" evidence="1">
    <location>
        <begin position="22"/>
        <end position="357"/>
    </location>
</feature>
<proteinExistence type="predicted"/>
<evidence type="ECO:0000259" key="1">
    <source>
        <dbReference type="Pfam" id="PF00144"/>
    </source>
</evidence>
<dbReference type="OrthoDB" id="428260at2759"/>